<keyword evidence="4" id="KW-1185">Reference proteome</keyword>
<dbReference type="InterPro" id="IPR055201">
    <property type="entry name" value="IHF-like_H2TH"/>
</dbReference>
<dbReference type="InterPro" id="IPR010979">
    <property type="entry name" value="Ribosomal_uS13-like_H2TH"/>
</dbReference>
<dbReference type="NCBIfam" id="NF041260">
    <property type="entry name" value="actino_IHF"/>
    <property type="match status" value="1"/>
</dbReference>
<evidence type="ECO:0000313" key="4">
    <source>
        <dbReference type="Proteomes" id="UP001284901"/>
    </source>
</evidence>
<dbReference type="Proteomes" id="UP001284901">
    <property type="component" value="Unassembled WGS sequence"/>
</dbReference>
<name>A0AAW9HIB6_9ACTO</name>
<gene>
    <name evidence="2" type="primary">mihF</name>
    <name evidence="2" type="ORF">R6G74_01770</name>
    <name evidence="3" type="ORF">R6P33_00120</name>
</gene>
<sequence>MEVPPLTPEQRLAALDKAAETRRRRAELLQQLKSGQLHLSEVLAQRDDPVVARTRASVLLRALPGIGEAKAARAMADIGIAPSRRVRGLGVHQTAALIALFG</sequence>
<evidence type="ECO:0000313" key="2">
    <source>
        <dbReference type="EMBL" id="MDY5140045.1"/>
    </source>
</evidence>
<feature type="domain" description="Integration host factor-like helix-two turn-helix" evidence="1">
    <location>
        <begin position="32"/>
        <end position="101"/>
    </location>
</feature>
<protein>
    <submittedName>
        <fullName evidence="2">Integration host factor, actinobacterial type</fullName>
    </submittedName>
</protein>
<reference evidence="2 4" key="1">
    <citation type="submission" date="2023-10" db="EMBL/GenBank/DDBJ databases">
        <title>Whole Genome based description of the genera Actinobaculum and Actinotignum reveals a complex phylogenetic relationship within the species included in the genus Actinotignum.</title>
        <authorList>
            <person name="Jensen C.S."/>
            <person name="Dargis R."/>
            <person name="Kemp M."/>
            <person name="Christensen J.J."/>
        </authorList>
    </citation>
    <scope>NUCLEOTIDE SEQUENCE</scope>
    <source>
        <strain evidence="3 4">SLA_B089</strain>
        <strain evidence="2">SLA_B245</strain>
    </source>
</reference>
<proteinExistence type="predicted"/>
<dbReference type="EMBL" id="JAWNFV010000002">
    <property type="protein sequence ID" value="MDY5140045.1"/>
    <property type="molecule type" value="Genomic_DNA"/>
</dbReference>
<comment type="caution">
    <text evidence="2">The sequence shown here is derived from an EMBL/GenBank/DDBJ whole genome shotgun (WGS) entry which is preliminary data.</text>
</comment>
<evidence type="ECO:0000259" key="1">
    <source>
        <dbReference type="Pfam" id="PF22525"/>
    </source>
</evidence>
<dbReference type="AlphaFoldDB" id="A0AAW9HIB6"/>
<dbReference type="EMBL" id="JAWNFY010000001">
    <property type="protein sequence ID" value="MDY5145428.1"/>
    <property type="molecule type" value="Genomic_DNA"/>
</dbReference>
<dbReference type="GeneID" id="92814143"/>
<evidence type="ECO:0000313" key="5">
    <source>
        <dbReference type="Proteomes" id="UP001288320"/>
    </source>
</evidence>
<organism evidence="2 5">
    <name type="scientific">Actinotignum timonense</name>
    <dbReference type="NCBI Taxonomy" id="1870995"/>
    <lineage>
        <taxon>Bacteria</taxon>
        <taxon>Bacillati</taxon>
        <taxon>Actinomycetota</taxon>
        <taxon>Actinomycetes</taxon>
        <taxon>Actinomycetales</taxon>
        <taxon>Actinomycetaceae</taxon>
        <taxon>Actinotignum</taxon>
    </lineage>
</organism>
<dbReference type="Proteomes" id="UP001288320">
    <property type="component" value="Unassembled WGS sequence"/>
</dbReference>
<dbReference type="SUPFAM" id="SSF46946">
    <property type="entry name" value="S13-like H2TH domain"/>
    <property type="match status" value="1"/>
</dbReference>
<dbReference type="Pfam" id="PF22525">
    <property type="entry name" value="H2TH_5"/>
    <property type="match status" value="1"/>
</dbReference>
<dbReference type="RefSeq" id="WP_026429388.1">
    <property type="nucleotide sequence ID" value="NZ_CAUPFC010000002.1"/>
</dbReference>
<dbReference type="GO" id="GO:0003676">
    <property type="term" value="F:nucleic acid binding"/>
    <property type="evidence" value="ECO:0007669"/>
    <property type="project" value="InterPro"/>
</dbReference>
<evidence type="ECO:0000313" key="3">
    <source>
        <dbReference type="EMBL" id="MDY5145428.1"/>
    </source>
</evidence>
<dbReference type="InterPro" id="IPR047806">
    <property type="entry name" value="IHF_actinobact"/>
</dbReference>
<dbReference type="Gene3D" id="1.10.8.50">
    <property type="match status" value="1"/>
</dbReference>
<accession>A0AAW9HIB6</accession>